<dbReference type="InterPro" id="IPR019858">
    <property type="entry name" value="CRISPR-assoc_Cas1_HMARI/TNEAP"/>
</dbReference>
<dbReference type="CDD" id="cd09722">
    <property type="entry name" value="Cas1_I-B"/>
    <property type="match status" value="1"/>
</dbReference>
<sequence>MNRDYYIFSSGRLKRKDNTVYFIDECENKRALPIEQTDNIHIYGEVDLNTKLLNYLAQYGVMLNFYNYYGYYSGTYYPRKKNVSGFTVVHQSYFYIDYDKRLELAKAFVESSIHHILRNMRKHKEKINVNLIEEIEFEKENIDRAKEIDELMGVEGRIRKKYYSSFNDILRNGFIFEKREKRPPTDPVNALISFGNSIMYTTVLSEIYKTQLDPTISFLHEPSTKRFSLSLDISEIFKPLIVDSIIFYLINNRIISKDDFKIEEGVCFLNDNGKKKFLSEFERKMSTTIKHRHLKRKVSYRTFIRLECYKLIKQFIGDEKYKPLKAWW</sequence>
<protein>
    <recommendedName>
        <fullName evidence="9">CRISPR-associated endonuclease Cas1</fullName>
        <ecNumber evidence="9">3.1.-.-</ecNumber>
    </recommendedName>
</protein>
<accession>A0A150FQV3</accession>
<comment type="function">
    <text evidence="9">CRISPR (clustered regularly interspaced short palindromic repeat), is an adaptive immune system that provides protection against mobile genetic elements (viruses, transposable elements and conjugative plasmids). CRISPR clusters contain spacers, sequences complementary to antecedent mobile elements, and target invading nucleic acids. CRISPR clusters are transcribed and processed into CRISPR RNA (crRNA). Acts as a dsDNA endonuclease. Involved in the integration of spacer DNA into the CRISPR cassette.</text>
</comment>
<keyword evidence="6 9" id="KW-0051">Antiviral defense</keyword>
<dbReference type="AlphaFoldDB" id="A0A150FQV3"/>
<evidence type="ECO:0000256" key="2">
    <source>
        <dbReference type="ARBA" id="ARBA00022723"/>
    </source>
</evidence>
<dbReference type="GO" id="GO:0003677">
    <property type="term" value="F:DNA binding"/>
    <property type="evidence" value="ECO:0007669"/>
    <property type="project" value="UniProtKB-KW"/>
</dbReference>
<dbReference type="InterPro" id="IPR042211">
    <property type="entry name" value="CRISPR-assoc_Cas1_N"/>
</dbReference>
<evidence type="ECO:0000256" key="6">
    <source>
        <dbReference type="ARBA" id="ARBA00023118"/>
    </source>
</evidence>
<feature type="binding site" evidence="9">
    <location>
        <position position="155"/>
    </location>
    <ligand>
        <name>Mn(2+)</name>
        <dbReference type="ChEBI" id="CHEBI:29035"/>
    </ligand>
</feature>
<keyword evidence="5 9" id="KW-0460">Magnesium</keyword>
<proteinExistence type="inferred from homology"/>
<dbReference type="InterPro" id="IPR042206">
    <property type="entry name" value="CRISPR-assoc_Cas1_C"/>
</dbReference>
<evidence type="ECO:0000256" key="5">
    <source>
        <dbReference type="ARBA" id="ARBA00022842"/>
    </source>
</evidence>
<keyword evidence="8 9" id="KW-0464">Manganese</keyword>
<gene>
    <name evidence="9" type="primary">cas1</name>
    <name evidence="10" type="ORF">JWYL7_1043</name>
    <name evidence="11" type="ORF">SAMN05661008_01840</name>
</gene>
<evidence type="ECO:0000256" key="4">
    <source>
        <dbReference type="ARBA" id="ARBA00022801"/>
    </source>
</evidence>
<dbReference type="GO" id="GO:0016787">
    <property type="term" value="F:hydrolase activity"/>
    <property type="evidence" value="ECO:0007669"/>
    <property type="project" value="UniProtKB-KW"/>
</dbReference>
<evidence type="ECO:0000256" key="1">
    <source>
        <dbReference type="ARBA" id="ARBA00022722"/>
    </source>
</evidence>
<evidence type="ECO:0000313" key="12">
    <source>
        <dbReference type="Proteomes" id="UP000092605"/>
    </source>
</evidence>
<evidence type="ECO:0000313" key="10">
    <source>
        <dbReference type="EMBL" id="KXZ39968.1"/>
    </source>
</evidence>
<dbReference type="EC" id="3.1.-.-" evidence="9"/>
<keyword evidence="2 9" id="KW-0479">Metal-binding</keyword>
<reference evidence="11 13" key="2">
    <citation type="submission" date="2016-11" db="EMBL/GenBank/DDBJ databases">
        <authorList>
            <person name="Varghese N."/>
            <person name="Submissions S."/>
        </authorList>
    </citation>
    <scope>NUCLEOTIDE SEQUENCE [LARGE SCALE GENOMIC DNA]</scope>
    <source>
        <strain evidence="11 13">DSM 7308</strain>
    </source>
</reference>
<dbReference type="GO" id="GO:0046872">
    <property type="term" value="F:metal ion binding"/>
    <property type="evidence" value="ECO:0007669"/>
    <property type="project" value="UniProtKB-UniRule"/>
</dbReference>
<dbReference type="RefSeq" id="WP_066070042.1">
    <property type="nucleotide sequence ID" value="NZ_FRBG01000021.1"/>
</dbReference>
<dbReference type="PATRIC" id="fig|1121328.3.peg.1052"/>
<dbReference type="NCBIfam" id="TIGR03641">
    <property type="entry name" value="cas1_HMARI"/>
    <property type="match status" value="1"/>
</dbReference>
<dbReference type="GO" id="GO:0043571">
    <property type="term" value="P:maintenance of CRISPR repeat elements"/>
    <property type="evidence" value="ECO:0007669"/>
    <property type="project" value="UniProtKB-UniRule"/>
</dbReference>
<evidence type="ECO:0000256" key="9">
    <source>
        <dbReference type="HAMAP-Rule" id="MF_01470"/>
    </source>
</evidence>
<comment type="similarity">
    <text evidence="9">Belongs to the CRISPR-associated endonuclease Cas1 family.</text>
</comment>
<comment type="cofactor">
    <cofactor evidence="9">
        <name>Mg(2+)</name>
        <dbReference type="ChEBI" id="CHEBI:18420"/>
    </cofactor>
    <cofactor evidence="9">
        <name>Mn(2+)</name>
        <dbReference type="ChEBI" id="CHEBI:29035"/>
    </cofactor>
</comment>
<feature type="binding site" evidence="9">
    <location>
        <position position="220"/>
    </location>
    <ligand>
        <name>Mn(2+)</name>
        <dbReference type="ChEBI" id="CHEBI:29035"/>
    </ligand>
</feature>
<dbReference type="GO" id="GO:0051607">
    <property type="term" value="P:defense response to virus"/>
    <property type="evidence" value="ECO:0007669"/>
    <property type="project" value="UniProtKB-UniRule"/>
</dbReference>
<dbReference type="EMBL" id="LSFY01000001">
    <property type="protein sequence ID" value="KXZ39968.1"/>
    <property type="molecule type" value="Genomic_DNA"/>
</dbReference>
<dbReference type="PANTHER" id="PTHR43219">
    <property type="entry name" value="CRISPR-ASSOCIATED ENDONUCLEASE CAS1"/>
    <property type="match status" value="1"/>
</dbReference>
<dbReference type="Proteomes" id="UP000323392">
    <property type="component" value="Unassembled WGS sequence"/>
</dbReference>
<dbReference type="PANTHER" id="PTHR43219:SF2">
    <property type="entry name" value="CRISPR-ASSOCIATED ENDONUCLEASE CAS1"/>
    <property type="match status" value="1"/>
</dbReference>
<comment type="subunit">
    <text evidence="9">Homodimer, forms a heterotetramer with a Cas2 homodimer.</text>
</comment>
<keyword evidence="13" id="KW-1185">Reference proteome</keyword>
<organism evidence="10 12">
    <name type="scientific">Alkalithermobacter thermoalcaliphilus JW-YL-7 = DSM 7308</name>
    <dbReference type="NCBI Taxonomy" id="1121328"/>
    <lineage>
        <taxon>Bacteria</taxon>
        <taxon>Bacillati</taxon>
        <taxon>Bacillota</taxon>
        <taxon>Clostridia</taxon>
        <taxon>Peptostreptococcales</taxon>
        <taxon>Tepidibacteraceae</taxon>
        <taxon>Alkalithermobacter</taxon>
    </lineage>
</organism>
<dbReference type="STRING" id="1121328.JWYL7_1043"/>
<dbReference type="EMBL" id="FRBG01000021">
    <property type="protein sequence ID" value="SHL30018.1"/>
    <property type="molecule type" value="Genomic_DNA"/>
</dbReference>
<dbReference type="OrthoDB" id="9803119at2"/>
<dbReference type="Proteomes" id="UP000092605">
    <property type="component" value="Unassembled WGS sequence"/>
</dbReference>
<reference evidence="10 12" key="1">
    <citation type="submission" date="2016-02" db="EMBL/GenBank/DDBJ databases">
        <title>Draft genome sequence for Clostridium paradoxum JW-YL-7.</title>
        <authorList>
            <person name="Utturkar S.M."/>
            <person name="Lancaster A."/>
            <person name="Poole F.L."/>
            <person name="Adams M.W."/>
            <person name="Brown S.D."/>
        </authorList>
    </citation>
    <scope>NUCLEOTIDE SEQUENCE [LARGE SCALE GENOMIC DNA]</scope>
    <source>
        <strain evidence="10 12">JW-YL-7</strain>
    </source>
</reference>
<dbReference type="Gene3D" id="3.100.10.20">
    <property type="entry name" value="CRISPR-associated endonuclease Cas1, N-terminal domain"/>
    <property type="match status" value="1"/>
</dbReference>
<keyword evidence="4 9" id="KW-0378">Hydrolase</keyword>
<keyword evidence="1 9" id="KW-0540">Nuclease</keyword>
<evidence type="ECO:0000256" key="7">
    <source>
        <dbReference type="ARBA" id="ARBA00023125"/>
    </source>
</evidence>
<comment type="caution">
    <text evidence="10">The sequence shown here is derived from an EMBL/GenBank/DDBJ whole genome shotgun (WGS) entry which is preliminary data.</text>
</comment>
<name>A0A150FQV3_CLOPD</name>
<evidence type="ECO:0000313" key="13">
    <source>
        <dbReference type="Proteomes" id="UP000323392"/>
    </source>
</evidence>
<dbReference type="NCBIfam" id="TIGR00287">
    <property type="entry name" value="cas1"/>
    <property type="match status" value="1"/>
</dbReference>
<feature type="binding site" evidence="9">
    <location>
        <position position="235"/>
    </location>
    <ligand>
        <name>Mn(2+)</name>
        <dbReference type="ChEBI" id="CHEBI:29035"/>
    </ligand>
</feature>
<dbReference type="Pfam" id="PF01867">
    <property type="entry name" value="Cas_Cas1"/>
    <property type="match status" value="1"/>
</dbReference>
<evidence type="ECO:0000256" key="8">
    <source>
        <dbReference type="ARBA" id="ARBA00023211"/>
    </source>
</evidence>
<dbReference type="HAMAP" id="MF_01470">
    <property type="entry name" value="Cas1"/>
    <property type="match status" value="1"/>
</dbReference>
<dbReference type="InterPro" id="IPR002729">
    <property type="entry name" value="CRISPR-assoc_Cas1"/>
</dbReference>
<dbReference type="GO" id="GO:0004520">
    <property type="term" value="F:DNA endonuclease activity"/>
    <property type="evidence" value="ECO:0007669"/>
    <property type="project" value="InterPro"/>
</dbReference>
<evidence type="ECO:0000313" key="11">
    <source>
        <dbReference type="EMBL" id="SHL30018.1"/>
    </source>
</evidence>
<evidence type="ECO:0000256" key="3">
    <source>
        <dbReference type="ARBA" id="ARBA00022759"/>
    </source>
</evidence>
<dbReference type="Gene3D" id="1.20.120.920">
    <property type="entry name" value="CRISPR-associated endonuclease Cas1, C-terminal domain"/>
    <property type="match status" value="1"/>
</dbReference>
<keyword evidence="3 9" id="KW-0255">Endonuclease</keyword>
<keyword evidence="7 9" id="KW-0238">DNA-binding</keyword>